<protein>
    <submittedName>
        <fullName evidence="1">Uncharacterized protein</fullName>
    </submittedName>
</protein>
<keyword evidence="2" id="KW-1185">Reference proteome</keyword>
<evidence type="ECO:0000313" key="1">
    <source>
        <dbReference type="EMBL" id="MET3773226.1"/>
    </source>
</evidence>
<dbReference type="Proteomes" id="UP001549207">
    <property type="component" value="Unassembled WGS sequence"/>
</dbReference>
<proteinExistence type="predicted"/>
<comment type="caution">
    <text evidence="1">The sequence shown here is derived from an EMBL/GenBank/DDBJ whole genome shotgun (WGS) entry which is preliminary data.</text>
</comment>
<name>A0ACC6THJ3_9MICC</name>
<organism evidence="1 2">
    <name type="scientific">Arthrobacter nitrophenolicus</name>
    <dbReference type="NCBI Taxonomy" id="683150"/>
    <lineage>
        <taxon>Bacteria</taxon>
        <taxon>Bacillati</taxon>
        <taxon>Actinomycetota</taxon>
        <taxon>Actinomycetes</taxon>
        <taxon>Micrococcales</taxon>
        <taxon>Micrococcaceae</taxon>
        <taxon>Arthrobacter</taxon>
    </lineage>
</organism>
<dbReference type="EMBL" id="JBEPNJ010000012">
    <property type="protein sequence ID" value="MET3773226.1"/>
    <property type="molecule type" value="Genomic_DNA"/>
</dbReference>
<sequence length="578" mass="66605">MAQTSVLNGAFEGRVVGLISGDFVVPGYQRGYRWGRPEVRRLLEDIQASEGATYYLQPIVVKRLGDNRWELVDGQQRLTTLFLILQLIRQNALPSAEVQYQLQYDTRPRSAEFLQAPSAHGATENIDFFHIFQAWECIEEWFEKQGPGKTLAAINLYKALSERVKVIWYEAPEYVSSTDLFTRLNVGKIPLTDAELIKALVLSRSQDLADQTDRAQAMAAEWDVIERDLRTPELWAFLTGNPRPEATHISLLLDTLAGDLKGHERQPFHTFETLRHQIVDDADEFWNKVVDLHSLVLGWFEDRNLFHKIGYLVATGSRFEDIVDLAKGSKKSEFDAKLNYQIRNRLRLSVEDLRELSYESPNERQRLSAALLLMNVETVRKQTNSTERYSFRAHATGQWSLEHIHAQNAEELRTVQQWLEWLRLHRDALSSLPNVQQVDRLVLEERINEAMTDLTEEKFLELELELAPYFVPDGGGTAESDVHSIANLALLDSRDNSALSNSWFEVKRLEVLKRDRGGSYIPVCTRNVFLKYYTGERAQQVHYWSMQDREAYFNAVEREIGPYLLGDAAEVSRQEENL</sequence>
<evidence type="ECO:0000313" key="2">
    <source>
        <dbReference type="Proteomes" id="UP001549207"/>
    </source>
</evidence>
<gene>
    <name evidence="1" type="ORF">ABIC98_002886</name>
</gene>
<accession>A0ACC6THJ3</accession>
<reference evidence="1" key="1">
    <citation type="submission" date="2024-06" db="EMBL/GenBank/DDBJ databases">
        <title>Genomic Encyclopedia of Type Strains, Phase IV (KMG-IV): sequencing the most valuable type-strain genomes for metagenomic binning, comparative biology and taxonomic classification.</title>
        <authorList>
            <person name="Goeker M."/>
        </authorList>
    </citation>
    <scope>NUCLEOTIDE SEQUENCE</scope>
    <source>
        <strain evidence="1">SJCon</strain>
    </source>
</reference>